<evidence type="ECO:0000256" key="3">
    <source>
        <dbReference type="ARBA" id="ARBA00023014"/>
    </source>
</evidence>
<evidence type="ECO:0000256" key="1">
    <source>
        <dbReference type="ARBA" id="ARBA00022723"/>
    </source>
</evidence>
<keyword evidence="3" id="KW-0411">Iron-sulfur</keyword>
<dbReference type="InterPro" id="IPR017896">
    <property type="entry name" value="4Fe4S_Fe-S-bd"/>
</dbReference>
<feature type="domain" description="4Fe-4S ferredoxin-type" evidence="4">
    <location>
        <begin position="58"/>
        <end position="87"/>
    </location>
</feature>
<protein>
    <submittedName>
        <fullName evidence="5">Cobyrinic acid a,c-diamide synthase</fullName>
    </submittedName>
</protein>
<reference evidence="5 6" key="2">
    <citation type="submission" date="2007-01" db="EMBL/GenBank/DDBJ databases">
        <title>Sequencing of the draft genome and assembly of Thermosinus carboxydivorans Nor1.</title>
        <authorList>
            <consortium name="US DOE Joint Genome Institute (JGI-PGF)"/>
            <person name="Copeland A."/>
            <person name="Lucas S."/>
            <person name="Lapidus A."/>
            <person name="Barry K."/>
            <person name="Glavina del Rio T."/>
            <person name="Dalin E."/>
            <person name="Tice H."/>
            <person name="Bruce D."/>
            <person name="Pitluck S."/>
            <person name="Richardson P."/>
        </authorList>
    </citation>
    <scope>NUCLEOTIDE SEQUENCE [LARGE SCALE GENOMIC DNA]</scope>
    <source>
        <strain evidence="5 6">Nor1</strain>
    </source>
</reference>
<dbReference type="EMBL" id="AAWL01000003">
    <property type="protein sequence ID" value="EAX48327.1"/>
    <property type="molecule type" value="Genomic_DNA"/>
</dbReference>
<evidence type="ECO:0000313" key="6">
    <source>
        <dbReference type="Proteomes" id="UP000005139"/>
    </source>
</evidence>
<feature type="domain" description="4Fe-4S ferredoxin-type" evidence="4">
    <location>
        <begin position="88"/>
        <end position="116"/>
    </location>
</feature>
<dbReference type="Pfam" id="PF01656">
    <property type="entry name" value="CbiA"/>
    <property type="match status" value="1"/>
</dbReference>
<dbReference type="Pfam" id="PF00037">
    <property type="entry name" value="Fer4"/>
    <property type="match status" value="1"/>
</dbReference>
<dbReference type="PANTHER" id="PTHR43063:SF1">
    <property type="entry name" value="4FE-4S CLUSTER CONTAINING PARA FAMILY ATPASE PROTEIN"/>
    <property type="match status" value="1"/>
</dbReference>
<dbReference type="SUPFAM" id="SSF54862">
    <property type="entry name" value="4Fe-4S ferredoxins"/>
    <property type="match status" value="1"/>
</dbReference>
<proteinExistence type="predicted"/>
<dbReference type="GO" id="GO:0051536">
    <property type="term" value="F:iron-sulfur cluster binding"/>
    <property type="evidence" value="ECO:0007669"/>
    <property type="project" value="UniProtKB-KW"/>
</dbReference>
<dbReference type="eggNOG" id="COG1149">
    <property type="taxonomic scope" value="Bacteria"/>
</dbReference>
<dbReference type="Gene3D" id="3.40.50.300">
    <property type="entry name" value="P-loop containing nucleotide triphosphate hydrolases"/>
    <property type="match status" value="1"/>
</dbReference>
<organism evidence="5 6">
    <name type="scientific">Thermosinus carboxydivorans Nor1</name>
    <dbReference type="NCBI Taxonomy" id="401526"/>
    <lineage>
        <taxon>Bacteria</taxon>
        <taxon>Bacillati</taxon>
        <taxon>Bacillota</taxon>
        <taxon>Negativicutes</taxon>
        <taxon>Selenomonadales</taxon>
        <taxon>Sporomusaceae</taxon>
        <taxon>Thermosinus</taxon>
    </lineage>
</organism>
<dbReference type="GO" id="GO:0046872">
    <property type="term" value="F:metal ion binding"/>
    <property type="evidence" value="ECO:0007669"/>
    <property type="project" value="UniProtKB-KW"/>
</dbReference>
<sequence>MIISIASGKGGTGKTSLALLLASVRPGVTVADCDVEEPNCHLLLAPTWHQPDEEITVMTPVLDAGRCTGCGRCSEVCMFNAIAIAGDKAVIFDELCHSCGGCILACPASALAEGTKTIGVINSGMASVFPGIKLVSGHLRVGTPNATPLIKALKKELAAQAGDIIVDCPPGTACAMVAAVKDSDFCLLVTEPTPFGRHDLALAIGIVRMLALPAGVVINKSDPAADHIIDDLCREHGMPVIARLPYSTDFARQYAAGKISHEFAEIASQIWDWLTAAKEASACKNLSS</sequence>
<keyword evidence="1" id="KW-0479">Metal-binding</keyword>
<dbReference type="InterPro" id="IPR017900">
    <property type="entry name" value="4Fe4S_Fe_S_CS"/>
</dbReference>
<dbReference type="PROSITE" id="PS51379">
    <property type="entry name" value="4FE4S_FER_2"/>
    <property type="match status" value="2"/>
</dbReference>
<dbReference type="Proteomes" id="UP000005139">
    <property type="component" value="Unassembled WGS sequence"/>
</dbReference>
<keyword evidence="2" id="KW-0408">Iron</keyword>
<dbReference type="AlphaFoldDB" id="A1HNG8"/>
<dbReference type="RefSeq" id="WP_007288575.1">
    <property type="nucleotide sequence ID" value="NZ_AAWL01000003.1"/>
</dbReference>
<evidence type="ECO:0000256" key="2">
    <source>
        <dbReference type="ARBA" id="ARBA00023004"/>
    </source>
</evidence>
<dbReference type="Gene3D" id="3.30.70.20">
    <property type="match status" value="1"/>
</dbReference>
<dbReference type="InterPro" id="IPR027417">
    <property type="entry name" value="P-loop_NTPase"/>
</dbReference>
<dbReference type="PANTHER" id="PTHR43063">
    <property type="entry name" value="4FE-4S CLUSTER CONTAINING PARA FAMILY ATPASE PROTEIN"/>
    <property type="match status" value="1"/>
</dbReference>
<dbReference type="PROSITE" id="PS00198">
    <property type="entry name" value="4FE4S_FER_1"/>
    <property type="match status" value="1"/>
</dbReference>
<dbReference type="SUPFAM" id="SSF52540">
    <property type="entry name" value="P-loop containing nucleoside triphosphate hydrolases"/>
    <property type="match status" value="1"/>
</dbReference>
<dbReference type="InterPro" id="IPR002586">
    <property type="entry name" value="CobQ/CobB/MinD/ParA_Nub-bd_dom"/>
</dbReference>
<dbReference type="OrthoDB" id="9778602at2"/>
<accession>A1HNG8</accession>
<name>A1HNG8_9FIRM</name>
<keyword evidence="6" id="KW-1185">Reference proteome</keyword>
<gene>
    <name evidence="5" type="ORF">TcarDRAFT_2277</name>
</gene>
<evidence type="ECO:0000313" key="5">
    <source>
        <dbReference type="EMBL" id="EAX48327.1"/>
    </source>
</evidence>
<comment type="caution">
    <text evidence="5">The sequence shown here is derived from an EMBL/GenBank/DDBJ whole genome shotgun (WGS) entry which is preliminary data.</text>
</comment>
<evidence type="ECO:0000259" key="4">
    <source>
        <dbReference type="PROSITE" id="PS51379"/>
    </source>
</evidence>
<reference evidence="5 6" key="1">
    <citation type="submission" date="2007-01" db="EMBL/GenBank/DDBJ databases">
        <title>Annotation of the draft genome assembly of Thermosinus carboxydivorans Nor1.</title>
        <authorList>
            <consortium name="US DOE Joint Genome Institute (JGI-ORNL)"/>
            <person name="Larimer F."/>
            <person name="Land M."/>
            <person name="Hauser L."/>
        </authorList>
    </citation>
    <scope>NUCLEOTIDE SEQUENCE [LARGE SCALE GENOMIC DNA]</scope>
    <source>
        <strain evidence="5 6">Nor1</strain>
    </source>
</reference>